<evidence type="ECO:0000256" key="4">
    <source>
        <dbReference type="ARBA" id="ARBA00022741"/>
    </source>
</evidence>
<dbReference type="PIRSF" id="PIRSF003128">
    <property type="entry name" value="RecN"/>
    <property type="match status" value="1"/>
</dbReference>
<dbReference type="CDD" id="cd03241">
    <property type="entry name" value="ABC_RecN"/>
    <property type="match status" value="2"/>
</dbReference>
<dbReference type="AlphaFoldDB" id="A0A4R1ET40"/>
<dbReference type="OrthoDB" id="9806954at2"/>
<comment type="function">
    <text evidence="1 9">May be involved in recombinational repair of damaged DNA.</text>
</comment>
<dbReference type="InterPro" id="IPR004604">
    <property type="entry name" value="DNA_recomb/repair_RecN"/>
</dbReference>
<evidence type="ECO:0000256" key="5">
    <source>
        <dbReference type="ARBA" id="ARBA00022763"/>
    </source>
</evidence>
<organism evidence="12 13">
    <name type="scientific">Cocleimonas flava</name>
    <dbReference type="NCBI Taxonomy" id="634765"/>
    <lineage>
        <taxon>Bacteria</taxon>
        <taxon>Pseudomonadati</taxon>
        <taxon>Pseudomonadota</taxon>
        <taxon>Gammaproteobacteria</taxon>
        <taxon>Thiotrichales</taxon>
        <taxon>Thiotrichaceae</taxon>
        <taxon>Cocleimonas</taxon>
    </lineage>
</organism>
<keyword evidence="10" id="KW-0175">Coiled coil</keyword>
<reference evidence="12 13" key="1">
    <citation type="submission" date="2019-03" db="EMBL/GenBank/DDBJ databases">
        <title>Genomic Encyclopedia of Type Strains, Phase IV (KMG-IV): sequencing the most valuable type-strain genomes for metagenomic binning, comparative biology and taxonomic classification.</title>
        <authorList>
            <person name="Goeker M."/>
        </authorList>
    </citation>
    <scope>NUCLEOTIDE SEQUENCE [LARGE SCALE GENOMIC DNA]</scope>
    <source>
        <strain evidence="12 13">DSM 24830</strain>
    </source>
</reference>
<feature type="domain" description="RecF/RecN/SMC N-terminal" evidence="11">
    <location>
        <begin position="2"/>
        <end position="512"/>
    </location>
</feature>
<evidence type="ECO:0000259" key="11">
    <source>
        <dbReference type="Pfam" id="PF02463"/>
    </source>
</evidence>
<protein>
    <recommendedName>
        <fullName evidence="3 9">DNA repair protein RecN</fullName>
    </recommendedName>
    <alternativeName>
        <fullName evidence="8 9">Recombination protein N</fullName>
    </alternativeName>
</protein>
<evidence type="ECO:0000256" key="3">
    <source>
        <dbReference type="ARBA" id="ARBA00021315"/>
    </source>
</evidence>
<proteinExistence type="inferred from homology"/>
<dbReference type="FunFam" id="3.40.50.300:FF:000319">
    <property type="entry name" value="DNA repair protein RecN"/>
    <property type="match status" value="1"/>
</dbReference>
<dbReference type="NCBIfam" id="TIGR00634">
    <property type="entry name" value="recN"/>
    <property type="match status" value="1"/>
</dbReference>
<evidence type="ECO:0000256" key="8">
    <source>
        <dbReference type="ARBA" id="ARBA00033408"/>
    </source>
</evidence>
<feature type="coiled-coil region" evidence="10">
    <location>
        <begin position="340"/>
        <end position="367"/>
    </location>
</feature>
<evidence type="ECO:0000256" key="9">
    <source>
        <dbReference type="PIRNR" id="PIRNR003128"/>
    </source>
</evidence>
<dbReference type="EMBL" id="SMFQ01000005">
    <property type="protein sequence ID" value="TCJ82889.1"/>
    <property type="molecule type" value="Genomic_DNA"/>
</dbReference>
<dbReference type="GO" id="GO:0009432">
    <property type="term" value="P:SOS response"/>
    <property type="evidence" value="ECO:0007669"/>
    <property type="project" value="TreeGrafter"/>
</dbReference>
<dbReference type="InterPro" id="IPR027417">
    <property type="entry name" value="P-loop_NTPase"/>
</dbReference>
<dbReference type="Gene3D" id="3.40.50.300">
    <property type="entry name" value="P-loop containing nucleotide triphosphate hydrolases"/>
    <property type="match status" value="2"/>
</dbReference>
<dbReference type="SUPFAM" id="SSF52540">
    <property type="entry name" value="P-loop containing nucleoside triphosphate hydrolases"/>
    <property type="match status" value="2"/>
</dbReference>
<keyword evidence="7 9" id="KW-0234">DNA repair</keyword>
<keyword evidence="6" id="KW-0067">ATP-binding</keyword>
<feature type="coiled-coil region" evidence="10">
    <location>
        <begin position="194"/>
        <end position="224"/>
    </location>
</feature>
<dbReference type="FunFam" id="3.40.50.300:FF:000356">
    <property type="entry name" value="DNA repair protein RecN"/>
    <property type="match status" value="1"/>
</dbReference>
<dbReference type="GO" id="GO:0005524">
    <property type="term" value="F:ATP binding"/>
    <property type="evidence" value="ECO:0007669"/>
    <property type="project" value="UniProtKB-KW"/>
</dbReference>
<dbReference type="Pfam" id="PF02463">
    <property type="entry name" value="SMC_N"/>
    <property type="match status" value="1"/>
</dbReference>
<dbReference type="GO" id="GO:0043590">
    <property type="term" value="C:bacterial nucleoid"/>
    <property type="evidence" value="ECO:0007669"/>
    <property type="project" value="TreeGrafter"/>
</dbReference>
<gene>
    <name evidence="12" type="ORF">EV695_3627</name>
</gene>
<sequence>MLSHIYLKDFAIIEKLDLELKSGMTALTGETGAGKSILIDAIGLVLGDRADSGVVRHGADKAEITLSVDIEDTPSALLWLQEQELANENDEENQCILRRVISSNGKSRAWINGSPCNLTLLRQLGEQLVDIHGQHEHQSLMKKDMQRTMLDDYASNESLRKSVKKKFQEWKSLKTKLENLQGANSDHQAKLDLLRFQTQELDDLQLTENEAQQLDEEHSKLSNAGQLLDASSQSIMQLYDDDDKSIYSAISGVTHQLESLNQLDSALSEPLEMLQNAQIQIQEATDLLRRYNESVGLDPERLHWVNQRLSTLHDLARKHQTVPEELFAKWQILHEELQSLDSDEYDLDALQEKLNLAETAYLEAASKLSDSRNKSGKKLAKGVTSAMQELGMEGGIFAIAIEKTESFNAHGNDHVEFQVSGNPGQPLKSLIKVASGGELSRISLAIQMIAAQRITLPALIFDEVDSGIGGGIAEVVGQQLRNLGHNRQVLCVTHLPQVASQAHNHYQVTKIKGNDKTSTGMLVLNGEQRVKEVARMMGGIEITESTLNLAKEMLTTA</sequence>
<comment type="similarity">
    <text evidence="2 9">Belongs to the RecN family.</text>
</comment>
<name>A0A4R1ET40_9GAMM</name>
<evidence type="ECO:0000256" key="6">
    <source>
        <dbReference type="ARBA" id="ARBA00022840"/>
    </source>
</evidence>
<dbReference type="PANTHER" id="PTHR11059">
    <property type="entry name" value="DNA REPAIR PROTEIN RECN"/>
    <property type="match status" value="1"/>
</dbReference>
<evidence type="ECO:0000256" key="7">
    <source>
        <dbReference type="ARBA" id="ARBA00023204"/>
    </source>
</evidence>
<keyword evidence="13" id="KW-1185">Reference proteome</keyword>
<accession>A0A4R1ET40</accession>
<dbReference type="PANTHER" id="PTHR11059:SF0">
    <property type="entry name" value="DNA REPAIR PROTEIN RECN"/>
    <property type="match status" value="1"/>
</dbReference>
<dbReference type="Proteomes" id="UP000294887">
    <property type="component" value="Unassembled WGS sequence"/>
</dbReference>
<dbReference type="InterPro" id="IPR003395">
    <property type="entry name" value="RecF/RecN/SMC_N"/>
</dbReference>
<evidence type="ECO:0000313" key="12">
    <source>
        <dbReference type="EMBL" id="TCJ82889.1"/>
    </source>
</evidence>
<evidence type="ECO:0000256" key="1">
    <source>
        <dbReference type="ARBA" id="ARBA00003618"/>
    </source>
</evidence>
<comment type="caution">
    <text evidence="12">The sequence shown here is derived from an EMBL/GenBank/DDBJ whole genome shotgun (WGS) entry which is preliminary data.</text>
</comment>
<evidence type="ECO:0000313" key="13">
    <source>
        <dbReference type="Proteomes" id="UP000294887"/>
    </source>
</evidence>
<dbReference type="GO" id="GO:0006281">
    <property type="term" value="P:DNA repair"/>
    <property type="evidence" value="ECO:0007669"/>
    <property type="project" value="UniProtKB-KW"/>
</dbReference>
<dbReference type="GO" id="GO:0006310">
    <property type="term" value="P:DNA recombination"/>
    <property type="evidence" value="ECO:0007669"/>
    <property type="project" value="InterPro"/>
</dbReference>
<dbReference type="NCBIfam" id="NF008121">
    <property type="entry name" value="PRK10869.1"/>
    <property type="match status" value="1"/>
</dbReference>
<keyword evidence="4" id="KW-0547">Nucleotide-binding</keyword>
<keyword evidence="5 9" id="KW-0227">DNA damage</keyword>
<evidence type="ECO:0000256" key="2">
    <source>
        <dbReference type="ARBA" id="ARBA00009441"/>
    </source>
</evidence>
<dbReference type="RefSeq" id="WP_131907387.1">
    <property type="nucleotide sequence ID" value="NZ_BAAAFU010000007.1"/>
</dbReference>
<evidence type="ECO:0000256" key="10">
    <source>
        <dbReference type="SAM" id="Coils"/>
    </source>
</evidence>